<reference evidence="5 6" key="1">
    <citation type="submission" date="2022-07" db="EMBL/GenBank/DDBJ databases">
        <authorList>
            <person name="Xamxidin M."/>
            <person name="Wu M."/>
        </authorList>
    </citation>
    <scope>NUCLEOTIDE SEQUENCE [LARGE SCALE GENOMIC DNA]</scope>
    <source>
        <strain evidence="5 6">NBRC 111650</strain>
    </source>
</reference>
<dbReference type="RefSeq" id="WP_256763333.1">
    <property type="nucleotide sequence ID" value="NZ_JANIGO010000001.1"/>
</dbReference>
<name>A0ABT1WF19_9BURK</name>
<dbReference type="InterPro" id="IPR011006">
    <property type="entry name" value="CheY-like_superfamily"/>
</dbReference>
<dbReference type="Gene3D" id="1.10.10.10">
    <property type="entry name" value="Winged helix-like DNA-binding domain superfamily/Winged helix DNA-binding domain"/>
    <property type="match status" value="1"/>
</dbReference>
<organism evidence="5 6">
    <name type="scientific">Limnobacter humi</name>
    <dbReference type="NCBI Taxonomy" id="1778671"/>
    <lineage>
        <taxon>Bacteria</taxon>
        <taxon>Pseudomonadati</taxon>
        <taxon>Pseudomonadota</taxon>
        <taxon>Betaproteobacteria</taxon>
        <taxon>Burkholderiales</taxon>
        <taxon>Burkholderiaceae</taxon>
        <taxon>Limnobacter</taxon>
    </lineage>
</organism>
<dbReference type="Gene3D" id="3.40.50.2300">
    <property type="match status" value="1"/>
</dbReference>
<dbReference type="PRINTS" id="PR00038">
    <property type="entry name" value="HTHLUXR"/>
</dbReference>
<feature type="modified residue" description="4-aspartylphosphate" evidence="2">
    <location>
        <position position="55"/>
    </location>
</feature>
<evidence type="ECO:0000256" key="1">
    <source>
        <dbReference type="ARBA" id="ARBA00023125"/>
    </source>
</evidence>
<dbReference type="EMBL" id="JANIGO010000001">
    <property type="protein sequence ID" value="MCQ8895641.1"/>
    <property type="molecule type" value="Genomic_DNA"/>
</dbReference>
<dbReference type="CDD" id="cd06170">
    <property type="entry name" value="LuxR_C_like"/>
    <property type="match status" value="1"/>
</dbReference>
<dbReference type="PROSITE" id="PS50110">
    <property type="entry name" value="RESPONSE_REGULATORY"/>
    <property type="match status" value="1"/>
</dbReference>
<keyword evidence="6" id="KW-1185">Reference proteome</keyword>
<protein>
    <submittedName>
        <fullName evidence="5">Response regulator transcription factor</fullName>
    </submittedName>
</protein>
<dbReference type="PROSITE" id="PS50043">
    <property type="entry name" value="HTH_LUXR_2"/>
    <property type="match status" value="1"/>
</dbReference>
<evidence type="ECO:0000313" key="5">
    <source>
        <dbReference type="EMBL" id="MCQ8895641.1"/>
    </source>
</evidence>
<dbReference type="SMART" id="SM00448">
    <property type="entry name" value="REC"/>
    <property type="match status" value="1"/>
</dbReference>
<dbReference type="Proteomes" id="UP001204142">
    <property type="component" value="Unassembled WGS sequence"/>
</dbReference>
<feature type="domain" description="HTH luxR-type" evidence="3">
    <location>
        <begin position="142"/>
        <end position="207"/>
    </location>
</feature>
<proteinExistence type="predicted"/>
<keyword evidence="2" id="KW-0597">Phosphoprotein</keyword>
<feature type="domain" description="Response regulatory" evidence="4">
    <location>
        <begin position="5"/>
        <end position="119"/>
    </location>
</feature>
<dbReference type="InterPro" id="IPR000792">
    <property type="entry name" value="Tscrpt_reg_LuxR_C"/>
</dbReference>
<dbReference type="PANTHER" id="PTHR43214:SF43">
    <property type="entry name" value="TWO-COMPONENT RESPONSE REGULATOR"/>
    <property type="match status" value="1"/>
</dbReference>
<dbReference type="Pfam" id="PF00072">
    <property type="entry name" value="Response_reg"/>
    <property type="match status" value="1"/>
</dbReference>
<dbReference type="SUPFAM" id="SSF46894">
    <property type="entry name" value="C-terminal effector domain of the bipartite response regulators"/>
    <property type="match status" value="1"/>
</dbReference>
<evidence type="ECO:0000256" key="2">
    <source>
        <dbReference type="PROSITE-ProRule" id="PRU00169"/>
    </source>
</evidence>
<keyword evidence="1" id="KW-0238">DNA-binding</keyword>
<dbReference type="PANTHER" id="PTHR43214">
    <property type="entry name" value="TWO-COMPONENT RESPONSE REGULATOR"/>
    <property type="match status" value="1"/>
</dbReference>
<dbReference type="SUPFAM" id="SSF52172">
    <property type="entry name" value="CheY-like"/>
    <property type="match status" value="1"/>
</dbReference>
<evidence type="ECO:0000259" key="3">
    <source>
        <dbReference type="PROSITE" id="PS50043"/>
    </source>
</evidence>
<evidence type="ECO:0000259" key="4">
    <source>
        <dbReference type="PROSITE" id="PS50110"/>
    </source>
</evidence>
<evidence type="ECO:0000313" key="6">
    <source>
        <dbReference type="Proteomes" id="UP001204142"/>
    </source>
</evidence>
<dbReference type="CDD" id="cd00156">
    <property type="entry name" value="REC"/>
    <property type="match status" value="1"/>
</dbReference>
<dbReference type="InterPro" id="IPR039420">
    <property type="entry name" value="WalR-like"/>
</dbReference>
<dbReference type="SMART" id="SM00421">
    <property type="entry name" value="HTH_LUXR"/>
    <property type="match status" value="1"/>
</dbReference>
<accession>A0ABT1WF19</accession>
<dbReference type="InterPro" id="IPR036388">
    <property type="entry name" value="WH-like_DNA-bd_sf"/>
</dbReference>
<sequence>MSLNKVLLVEDHPVVAMMLADMLEEHVPDVSVTKASQLSACEAMVHEAHRLVIFDLNLPDTQGVSTATKVRALFPHAQLLAFTGLSSPDIEAHLEDLDIPVVNKSADYHELLNAVMRALQAVGMAAANSTKSKNEYQSNIIAPGSRKPLTWRQVEIMQRIAVGMTAKEAARDLNLSPETVRAHMREVLVRLGAQNRAHAVSIFTKAERQSRLLEETSAS</sequence>
<comment type="caution">
    <text evidence="5">The sequence shown here is derived from an EMBL/GenBank/DDBJ whole genome shotgun (WGS) entry which is preliminary data.</text>
</comment>
<dbReference type="Pfam" id="PF00196">
    <property type="entry name" value="GerE"/>
    <property type="match status" value="1"/>
</dbReference>
<dbReference type="InterPro" id="IPR016032">
    <property type="entry name" value="Sig_transdc_resp-reg_C-effctor"/>
</dbReference>
<gene>
    <name evidence="5" type="ORF">NQT62_04185</name>
</gene>
<dbReference type="InterPro" id="IPR001789">
    <property type="entry name" value="Sig_transdc_resp-reg_receiver"/>
</dbReference>